<protein>
    <submittedName>
        <fullName evidence="1">Uncharacterized protein</fullName>
    </submittedName>
</protein>
<evidence type="ECO:0000313" key="1">
    <source>
        <dbReference type="EMBL" id="KAA8545287.1"/>
    </source>
</evidence>
<dbReference type="Proteomes" id="UP000325577">
    <property type="component" value="Linkage Group LG10"/>
</dbReference>
<name>A0A5J5BU56_9ASTE</name>
<dbReference type="EMBL" id="CM018033">
    <property type="protein sequence ID" value="KAA8545287.1"/>
    <property type="molecule type" value="Genomic_DNA"/>
</dbReference>
<dbReference type="AlphaFoldDB" id="A0A5J5BU56"/>
<evidence type="ECO:0000313" key="2">
    <source>
        <dbReference type="Proteomes" id="UP000325577"/>
    </source>
</evidence>
<dbReference type="PANTHER" id="PTHR35046:SF19">
    <property type="entry name" value="OS08G0315200 PROTEIN"/>
    <property type="match status" value="1"/>
</dbReference>
<dbReference type="OrthoDB" id="1934635at2759"/>
<accession>A0A5J5BU56</accession>
<gene>
    <name evidence="1" type="ORF">F0562_020071</name>
</gene>
<organism evidence="1 2">
    <name type="scientific">Nyssa sinensis</name>
    <dbReference type="NCBI Taxonomy" id="561372"/>
    <lineage>
        <taxon>Eukaryota</taxon>
        <taxon>Viridiplantae</taxon>
        <taxon>Streptophyta</taxon>
        <taxon>Embryophyta</taxon>
        <taxon>Tracheophyta</taxon>
        <taxon>Spermatophyta</taxon>
        <taxon>Magnoliopsida</taxon>
        <taxon>eudicotyledons</taxon>
        <taxon>Gunneridae</taxon>
        <taxon>Pentapetalae</taxon>
        <taxon>asterids</taxon>
        <taxon>Cornales</taxon>
        <taxon>Nyssaceae</taxon>
        <taxon>Nyssa</taxon>
    </lineage>
</organism>
<sequence>MDVPDFEGKLDPTVFSDWLASSEEYVDWYDMTDGRRLRFAKMKIVGLAKVWWTGVEGDIRRLGQPPIEVTQLLSNISDVAPEELPNELPPIRNVQHAIDLIPGSSLPNLPAYCMNPSEQKELNEGIYSGVCVIFEP</sequence>
<reference evidence="1 2" key="1">
    <citation type="submission" date="2019-09" db="EMBL/GenBank/DDBJ databases">
        <title>A chromosome-level genome assembly of the Chinese tupelo Nyssa sinensis.</title>
        <authorList>
            <person name="Yang X."/>
            <person name="Kang M."/>
            <person name="Yang Y."/>
            <person name="Xiong H."/>
            <person name="Wang M."/>
            <person name="Zhang Z."/>
            <person name="Wang Z."/>
            <person name="Wu H."/>
            <person name="Ma T."/>
            <person name="Liu J."/>
            <person name="Xi Z."/>
        </authorList>
    </citation>
    <scope>NUCLEOTIDE SEQUENCE [LARGE SCALE GENOMIC DNA]</scope>
    <source>
        <strain evidence="1">J267</strain>
        <tissue evidence="1">Leaf</tissue>
    </source>
</reference>
<keyword evidence="2" id="KW-1185">Reference proteome</keyword>
<dbReference type="PANTHER" id="PTHR35046">
    <property type="entry name" value="ZINC KNUCKLE (CCHC-TYPE) FAMILY PROTEIN"/>
    <property type="match status" value="1"/>
</dbReference>
<proteinExistence type="predicted"/>